<dbReference type="SUPFAM" id="SSF52047">
    <property type="entry name" value="RNI-like"/>
    <property type="match status" value="1"/>
</dbReference>
<reference evidence="1" key="1">
    <citation type="submission" date="2022-04" db="EMBL/GenBank/DDBJ databases">
        <title>Carnegiea gigantea Genome sequencing and assembly v2.</title>
        <authorList>
            <person name="Copetti D."/>
            <person name="Sanderson M.J."/>
            <person name="Burquez A."/>
            <person name="Wojciechowski M.F."/>
        </authorList>
    </citation>
    <scope>NUCLEOTIDE SEQUENCE</scope>
    <source>
        <strain evidence="1">SGP5-SGP5p</strain>
        <tissue evidence="1">Aerial part</tissue>
    </source>
</reference>
<proteinExistence type="predicted"/>
<sequence length="307" mass="34446">MKYVEIGMHRSQRLYELEVKNAWLSVEGVSTMSSLTCLTLEFVRIDDENLSTLNDCCPCLEILNLIGVGGLKEPRIYLQYLKRCWWTVSNVPLSLTIVAPKLIKLKLQCVKPRSLLLETPLLSDFHLTLDMAGTISIGELPSLKTLRLKVGYIHYFNNAFPCAKAVKELILDTLNKTEKAKGGNSNIDILFDVFPNMSSLSLGPGAYSEMEAAFGSGEFVGRIVMEGLKSLTAYLVIRDINVTLSFISNILNKCHNLSAVSLLTHHELDSTIANNIITRCMALCFRVRWKWGIWKEGCKDDWLSVGH</sequence>
<organism evidence="1 2">
    <name type="scientific">Carnegiea gigantea</name>
    <dbReference type="NCBI Taxonomy" id="171969"/>
    <lineage>
        <taxon>Eukaryota</taxon>
        <taxon>Viridiplantae</taxon>
        <taxon>Streptophyta</taxon>
        <taxon>Embryophyta</taxon>
        <taxon>Tracheophyta</taxon>
        <taxon>Spermatophyta</taxon>
        <taxon>Magnoliopsida</taxon>
        <taxon>eudicotyledons</taxon>
        <taxon>Gunneridae</taxon>
        <taxon>Pentapetalae</taxon>
        <taxon>Caryophyllales</taxon>
        <taxon>Cactineae</taxon>
        <taxon>Cactaceae</taxon>
        <taxon>Cactoideae</taxon>
        <taxon>Echinocereeae</taxon>
        <taxon>Carnegiea</taxon>
    </lineage>
</organism>
<evidence type="ECO:0000313" key="2">
    <source>
        <dbReference type="Proteomes" id="UP001153076"/>
    </source>
</evidence>
<gene>
    <name evidence="1" type="ORF">Cgig2_007188</name>
</gene>
<keyword evidence="2" id="KW-1185">Reference proteome</keyword>
<dbReference type="Proteomes" id="UP001153076">
    <property type="component" value="Unassembled WGS sequence"/>
</dbReference>
<name>A0A9Q1KCL0_9CARY</name>
<accession>A0A9Q1KCL0</accession>
<comment type="caution">
    <text evidence="1">The sequence shown here is derived from an EMBL/GenBank/DDBJ whole genome shotgun (WGS) entry which is preliminary data.</text>
</comment>
<evidence type="ECO:0000313" key="1">
    <source>
        <dbReference type="EMBL" id="KAJ8440782.1"/>
    </source>
</evidence>
<dbReference type="OrthoDB" id="2242903at2759"/>
<dbReference type="EMBL" id="JAKOGI010000184">
    <property type="protein sequence ID" value="KAJ8440782.1"/>
    <property type="molecule type" value="Genomic_DNA"/>
</dbReference>
<protein>
    <submittedName>
        <fullName evidence="1">Uncharacterized protein</fullName>
    </submittedName>
</protein>
<dbReference type="AlphaFoldDB" id="A0A9Q1KCL0"/>
<dbReference type="InterPro" id="IPR032675">
    <property type="entry name" value="LRR_dom_sf"/>
</dbReference>
<dbReference type="Gene3D" id="3.80.10.10">
    <property type="entry name" value="Ribonuclease Inhibitor"/>
    <property type="match status" value="1"/>
</dbReference>